<dbReference type="GO" id="GO:0005789">
    <property type="term" value="C:endoplasmic reticulum membrane"/>
    <property type="evidence" value="ECO:0007669"/>
    <property type="project" value="TreeGrafter"/>
</dbReference>
<comment type="caution">
    <text evidence="10">Lacks conserved residue(s) required for the propagation of feature annotation.</text>
</comment>
<keyword evidence="6 10" id="KW-1133">Transmembrane helix</keyword>
<dbReference type="InterPro" id="IPR030457">
    <property type="entry name" value="ELO_CS"/>
</dbReference>
<dbReference type="Ensembl" id="ENSMZET00005037213.1">
    <property type="protein sequence ID" value="ENSMZEP00005035947.1"/>
    <property type="gene ID" value="ENSMZEG00005026826.1"/>
</dbReference>
<evidence type="ECO:0000256" key="3">
    <source>
        <dbReference type="ARBA" id="ARBA00022679"/>
    </source>
</evidence>
<dbReference type="Proteomes" id="UP000265160">
    <property type="component" value="LG5"/>
</dbReference>
<dbReference type="GO" id="GO:0030148">
    <property type="term" value="P:sphingolipid biosynthetic process"/>
    <property type="evidence" value="ECO:0007669"/>
    <property type="project" value="TreeGrafter"/>
</dbReference>
<evidence type="ECO:0000256" key="2">
    <source>
        <dbReference type="ARBA" id="ARBA00022516"/>
    </source>
</evidence>
<evidence type="ECO:0000256" key="6">
    <source>
        <dbReference type="ARBA" id="ARBA00022989"/>
    </source>
</evidence>
<dbReference type="GeneTree" id="ENSGT01050000244838"/>
<protein>
    <recommendedName>
        <fullName evidence="10">Elongation of very long chain fatty acids protein</fullName>
        <ecNumber evidence="10">2.3.1.199</ecNumber>
    </recommendedName>
    <alternativeName>
        <fullName evidence="10">Very-long-chain 3-oxoacyl-CoA synthase</fullName>
    </alternativeName>
</protein>
<dbReference type="GO" id="GO:0019367">
    <property type="term" value="P:fatty acid elongation, saturated fatty acid"/>
    <property type="evidence" value="ECO:0007669"/>
    <property type="project" value="TreeGrafter"/>
</dbReference>
<keyword evidence="2 10" id="KW-0444">Lipid biosynthesis</keyword>
<evidence type="ECO:0000256" key="4">
    <source>
        <dbReference type="ARBA" id="ARBA00022692"/>
    </source>
</evidence>
<dbReference type="GO" id="GO:0009922">
    <property type="term" value="F:fatty acid elongase activity"/>
    <property type="evidence" value="ECO:0007669"/>
    <property type="project" value="UniProtKB-EC"/>
</dbReference>
<dbReference type="GO" id="GO:0034625">
    <property type="term" value="P:fatty acid elongation, monounsaturated fatty acid"/>
    <property type="evidence" value="ECO:0007669"/>
    <property type="project" value="TreeGrafter"/>
</dbReference>
<dbReference type="InterPro" id="IPR002076">
    <property type="entry name" value="ELO_fam"/>
</dbReference>
<dbReference type="GO" id="GO:0034626">
    <property type="term" value="P:fatty acid elongation, polyunsaturated fatty acid"/>
    <property type="evidence" value="ECO:0007669"/>
    <property type="project" value="TreeGrafter"/>
</dbReference>
<evidence type="ECO:0000256" key="9">
    <source>
        <dbReference type="ARBA" id="ARBA00023160"/>
    </source>
</evidence>
<dbReference type="AlphaFoldDB" id="A0A3P9DNZ3"/>
<keyword evidence="4 10" id="KW-0812">Transmembrane</keyword>
<keyword evidence="3 10" id="KW-0808">Transferase</keyword>
<feature type="transmembrane region" description="Helical" evidence="10">
    <location>
        <begin position="83"/>
        <end position="104"/>
    </location>
</feature>
<keyword evidence="13" id="KW-1185">Reference proteome</keyword>
<comment type="subcellular location">
    <subcellularLocation>
        <location evidence="1">Membrane</location>
        <topology evidence="1">Multi-pass membrane protein</topology>
    </subcellularLocation>
</comment>
<evidence type="ECO:0000313" key="13">
    <source>
        <dbReference type="Proteomes" id="UP000265160"/>
    </source>
</evidence>
<feature type="region of interest" description="Disordered" evidence="11">
    <location>
        <begin position="20"/>
        <end position="52"/>
    </location>
</feature>
<keyword evidence="9 10" id="KW-0275">Fatty acid biosynthesis</keyword>
<organism evidence="12 13">
    <name type="scientific">Maylandia zebra</name>
    <name type="common">zebra mbuna</name>
    <dbReference type="NCBI Taxonomy" id="106582"/>
    <lineage>
        <taxon>Eukaryota</taxon>
        <taxon>Metazoa</taxon>
        <taxon>Chordata</taxon>
        <taxon>Craniata</taxon>
        <taxon>Vertebrata</taxon>
        <taxon>Euteleostomi</taxon>
        <taxon>Actinopterygii</taxon>
        <taxon>Neopterygii</taxon>
        <taxon>Teleostei</taxon>
        <taxon>Neoteleostei</taxon>
        <taxon>Acanthomorphata</taxon>
        <taxon>Ovalentaria</taxon>
        <taxon>Cichlomorphae</taxon>
        <taxon>Cichliformes</taxon>
        <taxon>Cichlidae</taxon>
        <taxon>African cichlids</taxon>
        <taxon>Pseudocrenilabrinae</taxon>
        <taxon>Haplochromini</taxon>
        <taxon>Maylandia</taxon>
        <taxon>Maylandia zebra complex</taxon>
    </lineage>
</organism>
<accession>A0A3P9DNZ3</accession>
<comment type="catalytic activity">
    <reaction evidence="10">
        <text>a very-long-chain acyl-CoA + malonyl-CoA + H(+) = a very-long-chain 3-oxoacyl-CoA + CO2 + CoA</text>
        <dbReference type="Rhea" id="RHEA:32727"/>
        <dbReference type="ChEBI" id="CHEBI:15378"/>
        <dbReference type="ChEBI" id="CHEBI:16526"/>
        <dbReference type="ChEBI" id="CHEBI:57287"/>
        <dbReference type="ChEBI" id="CHEBI:57384"/>
        <dbReference type="ChEBI" id="CHEBI:90725"/>
        <dbReference type="ChEBI" id="CHEBI:90736"/>
        <dbReference type="EC" id="2.3.1.199"/>
    </reaction>
</comment>
<reference evidence="12" key="3">
    <citation type="submission" date="2025-09" db="UniProtKB">
        <authorList>
            <consortium name="Ensembl"/>
        </authorList>
    </citation>
    <scope>IDENTIFICATION</scope>
</reference>
<feature type="transmembrane region" description="Helical" evidence="10">
    <location>
        <begin position="154"/>
        <end position="172"/>
    </location>
</feature>
<evidence type="ECO:0000256" key="10">
    <source>
        <dbReference type="RuleBase" id="RU361115"/>
    </source>
</evidence>
<keyword evidence="7 10" id="KW-0443">Lipid metabolism</keyword>
<reference evidence="12" key="2">
    <citation type="submission" date="2025-08" db="UniProtKB">
        <authorList>
            <consortium name="Ensembl"/>
        </authorList>
    </citation>
    <scope>IDENTIFICATION</scope>
</reference>
<evidence type="ECO:0000313" key="12">
    <source>
        <dbReference type="Ensembl" id="ENSMZEP00005035947.1"/>
    </source>
</evidence>
<dbReference type="PANTHER" id="PTHR11157:SF137">
    <property type="entry name" value="ELONGATION OF VERY LONG CHAIN FATTY ACIDS PROTEIN 4"/>
    <property type="match status" value="1"/>
</dbReference>
<dbReference type="PANTHER" id="PTHR11157">
    <property type="entry name" value="FATTY ACID ACYL TRANSFERASE-RELATED"/>
    <property type="match status" value="1"/>
</dbReference>
<evidence type="ECO:0000256" key="1">
    <source>
        <dbReference type="ARBA" id="ARBA00004141"/>
    </source>
</evidence>
<evidence type="ECO:0000256" key="8">
    <source>
        <dbReference type="ARBA" id="ARBA00023136"/>
    </source>
</evidence>
<keyword evidence="5 10" id="KW-0276">Fatty acid metabolism</keyword>
<evidence type="ECO:0000256" key="7">
    <source>
        <dbReference type="ARBA" id="ARBA00023098"/>
    </source>
</evidence>
<comment type="similarity">
    <text evidence="10">Belongs to the ELO family.</text>
</comment>
<dbReference type="EC" id="2.3.1.199" evidence="10"/>
<proteinExistence type="inferred from homology"/>
<feature type="transmembrane region" description="Helical" evidence="10">
    <location>
        <begin position="125"/>
        <end position="142"/>
    </location>
</feature>
<reference evidence="12 13" key="1">
    <citation type="journal article" date="2014" name="Nature">
        <title>The genomic substrate for adaptive radiation in African cichlid fish.</title>
        <authorList>
            <person name="Brawand D."/>
            <person name="Wagner C.E."/>
            <person name="Li Y.I."/>
            <person name="Malinsky M."/>
            <person name="Keller I."/>
            <person name="Fan S."/>
            <person name="Simakov O."/>
            <person name="Ng A.Y."/>
            <person name="Lim Z.W."/>
            <person name="Bezault E."/>
            <person name="Turner-Maier J."/>
            <person name="Johnson J."/>
            <person name="Alcazar R."/>
            <person name="Noh H.J."/>
            <person name="Russell P."/>
            <person name="Aken B."/>
            <person name="Alfoldi J."/>
            <person name="Amemiya C."/>
            <person name="Azzouzi N."/>
            <person name="Baroiller J.F."/>
            <person name="Barloy-Hubler F."/>
            <person name="Berlin A."/>
            <person name="Bloomquist R."/>
            <person name="Carleton K.L."/>
            <person name="Conte M.A."/>
            <person name="D'Cotta H."/>
            <person name="Eshel O."/>
            <person name="Gaffney L."/>
            <person name="Galibert F."/>
            <person name="Gante H.F."/>
            <person name="Gnerre S."/>
            <person name="Greuter L."/>
            <person name="Guyon R."/>
            <person name="Haddad N.S."/>
            <person name="Haerty W."/>
            <person name="Harris R.M."/>
            <person name="Hofmann H.A."/>
            <person name="Hourlier T."/>
            <person name="Hulata G."/>
            <person name="Jaffe D.B."/>
            <person name="Lara M."/>
            <person name="Lee A.P."/>
            <person name="MacCallum I."/>
            <person name="Mwaiko S."/>
            <person name="Nikaido M."/>
            <person name="Nishihara H."/>
            <person name="Ozouf-Costaz C."/>
            <person name="Penman D.J."/>
            <person name="Przybylski D."/>
            <person name="Rakotomanga M."/>
            <person name="Renn S.C.P."/>
            <person name="Ribeiro F.J."/>
            <person name="Ron M."/>
            <person name="Salzburger W."/>
            <person name="Sanchez-Pulido L."/>
            <person name="Santos M.E."/>
            <person name="Searle S."/>
            <person name="Sharpe T."/>
            <person name="Swofford R."/>
            <person name="Tan F.J."/>
            <person name="Williams L."/>
            <person name="Young S."/>
            <person name="Yin S."/>
            <person name="Okada N."/>
            <person name="Kocher T.D."/>
            <person name="Miska E.A."/>
            <person name="Lander E.S."/>
            <person name="Venkatesh B."/>
            <person name="Fernald R.D."/>
            <person name="Meyer A."/>
            <person name="Ponting C.P."/>
            <person name="Streelman J.T."/>
            <person name="Lindblad-Toh K."/>
            <person name="Seehausen O."/>
            <person name="Di Palma F."/>
        </authorList>
    </citation>
    <scope>NUCLEOTIDE SEQUENCE</scope>
</reference>
<sequence length="214" mass="24514">MPAAEPAGCPGRARVMFDSSWSGSPAEPRSRLLPQPLNTQTKIPSEAGGKPQVSQSRVEVRISKIRVHTHVALDHICSYVNSLFLPLLYFCGSQVAGALWRYFISKGIEYLDTVFFILRKKFNQVTFLHVYHHCSMFTLWWIGIKWVAGGQSFFGAHMNAMIHVLMYLYYGLASCGPKIQKYLWWKKYLTIIQMHNSYSLFGAQIQFHVTIVDF</sequence>
<evidence type="ECO:0000256" key="11">
    <source>
        <dbReference type="SAM" id="MobiDB-lite"/>
    </source>
</evidence>
<dbReference type="Pfam" id="PF01151">
    <property type="entry name" value="ELO"/>
    <property type="match status" value="1"/>
</dbReference>
<evidence type="ECO:0000256" key="5">
    <source>
        <dbReference type="ARBA" id="ARBA00022832"/>
    </source>
</evidence>
<dbReference type="PROSITE" id="PS01188">
    <property type="entry name" value="ELO"/>
    <property type="match status" value="1"/>
</dbReference>
<dbReference type="GO" id="GO:0042761">
    <property type="term" value="P:very long-chain fatty acid biosynthetic process"/>
    <property type="evidence" value="ECO:0007669"/>
    <property type="project" value="TreeGrafter"/>
</dbReference>
<name>A0A3P9DNZ3_9CICH</name>
<keyword evidence="8 10" id="KW-0472">Membrane</keyword>